<keyword evidence="7" id="KW-1185">Reference proteome</keyword>
<dbReference type="GO" id="GO:0006950">
    <property type="term" value="P:response to stress"/>
    <property type="evidence" value="ECO:0007669"/>
    <property type="project" value="TreeGrafter"/>
</dbReference>
<dbReference type="InterPro" id="IPR036388">
    <property type="entry name" value="WH-like_DNA-bd_sf"/>
</dbReference>
<accession>A0A917BUM3</accession>
<keyword evidence="1" id="KW-0805">Transcription regulation</keyword>
<evidence type="ECO:0000256" key="4">
    <source>
        <dbReference type="SAM" id="MobiDB-lite"/>
    </source>
</evidence>
<dbReference type="Pfam" id="PF12802">
    <property type="entry name" value="MarR_2"/>
    <property type="match status" value="1"/>
</dbReference>
<dbReference type="SUPFAM" id="SSF46785">
    <property type="entry name" value="Winged helix' DNA-binding domain"/>
    <property type="match status" value="1"/>
</dbReference>
<feature type="region of interest" description="Disordered" evidence="4">
    <location>
        <begin position="146"/>
        <end position="173"/>
    </location>
</feature>
<evidence type="ECO:0000313" key="7">
    <source>
        <dbReference type="Proteomes" id="UP000606044"/>
    </source>
</evidence>
<evidence type="ECO:0000256" key="1">
    <source>
        <dbReference type="ARBA" id="ARBA00023015"/>
    </source>
</evidence>
<keyword evidence="2" id="KW-0238">DNA-binding</keyword>
<protein>
    <submittedName>
        <fullName evidence="6">MarR family transcriptional regulator</fullName>
    </submittedName>
</protein>
<reference evidence="6" key="2">
    <citation type="submission" date="2020-09" db="EMBL/GenBank/DDBJ databases">
        <authorList>
            <person name="Sun Q."/>
            <person name="Sedlacek I."/>
        </authorList>
    </citation>
    <scope>NUCLEOTIDE SEQUENCE</scope>
    <source>
        <strain evidence="6">CCM 7897</strain>
    </source>
</reference>
<organism evidence="6 7">
    <name type="scientific">Azorhizobium oxalatiphilum</name>
    <dbReference type="NCBI Taxonomy" id="980631"/>
    <lineage>
        <taxon>Bacteria</taxon>
        <taxon>Pseudomonadati</taxon>
        <taxon>Pseudomonadota</taxon>
        <taxon>Alphaproteobacteria</taxon>
        <taxon>Hyphomicrobiales</taxon>
        <taxon>Xanthobacteraceae</taxon>
        <taxon>Azorhizobium</taxon>
    </lineage>
</organism>
<dbReference type="GO" id="GO:0003677">
    <property type="term" value="F:DNA binding"/>
    <property type="evidence" value="ECO:0007669"/>
    <property type="project" value="UniProtKB-KW"/>
</dbReference>
<comment type="caution">
    <text evidence="6">The sequence shown here is derived from an EMBL/GenBank/DDBJ whole genome shotgun (WGS) entry which is preliminary data.</text>
</comment>
<keyword evidence="3" id="KW-0804">Transcription</keyword>
<dbReference type="InterPro" id="IPR000835">
    <property type="entry name" value="HTH_MarR-typ"/>
</dbReference>
<dbReference type="SMART" id="SM00347">
    <property type="entry name" value="HTH_MARR"/>
    <property type="match status" value="1"/>
</dbReference>
<proteinExistence type="predicted"/>
<dbReference type="InterPro" id="IPR039422">
    <property type="entry name" value="MarR/SlyA-like"/>
</dbReference>
<dbReference type="PANTHER" id="PTHR33164:SF64">
    <property type="entry name" value="TRANSCRIPTIONAL REGULATOR SLYA"/>
    <property type="match status" value="1"/>
</dbReference>
<dbReference type="AlphaFoldDB" id="A0A917BUM3"/>
<sequence>MPMKHRRDPRFHLTSNLLQTGRQWRRLAQQVLVEHDISEAPAAALLWVRRLGGGVRQVTLASYVGIEGTSVVRLLDQLSALGLLERRDDPEDRRANLIWLTRSGEQMADRIERSLTRLRNAVLQDVSEADVEAALRVMEAIDRAASEARARPGAQTQEASRPAAIAQTTEPAA</sequence>
<dbReference type="PANTHER" id="PTHR33164">
    <property type="entry name" value="TRANSCRIPTIONAL REGULATOR, MARR FAMILY"/>
    <property type="match status" value="1"/>
</dbReference>
<gene>
    <name evidence="6" type="ORF">GCM10007301_16280</name>
</gene>
<name>A0A917BUM3_9HYPH</name>
<evidence type="ECO:0000256" key="3">
    <source>
        <dbReference type="ARBA" id="ARBA00023163"/>
    </source>
</evidence>
<dbReference type="EMBL" id="BMCT01000001">
    <property type="protein sequence ID" value="GGF57322.1"/>
    <property type="molecule type" value="Genomic_DNA"/>
</dbReference>
<evidence type="ECO:0000256" key="2">
    <source>
        <dbReference type="ARBA" id="ARBA00023125"/>
    </source>
</evidence>
<dbReference type="GO" id="GO:0003700">
    <property type="term" value="F:DNA-binding transcription factor activity"/>
    <property type="evidence" value="ECO:0007669"/>
    <property type="project" value="InterPro"/>
</dbReference>
<feature type="domain" description="HTH marR-type" evidence="5">
    <location>
        <begin position="10"/>
        <end position="143"/>
    </location>
</feature>
<reference evidence="6" key="1">
    <citation type="journal article" date="2014" name="Int. J. Syst. Evol. Microbiol.">
        <title>Complete genome sequence of Corynebacterium casei LMG S-19264T (=DSM 44701T), isolated from a smear-ripened cheese.</title>
        <authorList>
            <consortium name="US DOE Joint Genome Institute (JGI-PGF)"/>
            <person name="Walter F."/>
            <person name="Albersmeier A."/>
            <person name="Kalinowski J."/>
            <person name="Ruckert C."/>
        </authorList>
    </citation>
    <scope>NUCLEOTIDE SEQUENCE</scope>
    <source>
        <strain evidence="6">CCM 7897</strain>
    </source>
</reference>
<dbReference type="Gene3D" id="1.10.10.10">
    <property type="entry name" value="Winged helix-like DNA-binding domain superfamily/Winged helix DNA-binding domain"/>
    <property type="match status" value="1"/>
</dbReference>
<evidence type="ECO:0000259" key="5">
    <source>
        <dbReference type="PROSITE" id="PS50995"/>
    </source>
</evidence>
<dbReference type="PROSITE" id="PS50995">
    <property type="entry name" value="HTH_MARR_2"/>
    <property type="match status" value="1"/>
</dbReference>
<dbReference type="InterPro" id="IPR036390">
    <property type="entry name" value="WH_DNA-bd_sf"/>
</dbReference>
<dbReference type="Proteomes" id="UP000606044">
    <property type="component" value="Unassembled WGS sequence"/>
</dbReference>
<dbReference type="PRINTS" id="PR00598">
    <property type="entry name" value="HTHMARR"/>
</dbReference>
<evidence type="ECO:0000313" key="6">
    <source>
        <dbReference type="EMBL" id="GGF57322.1"/>
    </source>
</evidence>